<keyword evidence="3" id="KW-0548">Nucleotidyltransferase</keyword>
<accession>A0A1M7D637</accession>
<evidence type="ECO:0000256" key="4">
    <source>
        <dbReference type="ARBA" id="ARBA00022723"/>
    </source>
</evidence>
<dbReference type="CDD" id="cd03487">
    <property type="entry name" value="RT_Bac_retron_II"/>
    <property type="match status" value="1"/>
</dbReference>
<evidence type="ECO:0000313" key="12">
    <source>
        <dbReference type="Proteomes" id="UP000184305"/>
    </source>
</evidence>
<dbReference type="InterPro" id="IPR000477">
    <property type="entry name" value="RT_dom"/>
</dbReference>
<evidence type="ECO:0000256" key="9">
    <source>
        <dbReference type="ARBA" id="ARBA00048173"/>
    </source>
</evidence>
<dbReference type="GO" id="GO:0003723">
    <property type="term" value="F:RNA binding"/>
    <property type="evidence" value="ECO:0007669"/>
    <property type="project" value="InterPro"/>
</dbReference>
<dbReference type="GO" id="GO:0051607">
    <property type="term" value="P:defense response to virus"/>
    <property type="evidence" value="ECO:0007669"/>
    <property type="project" value="UniProtKB-KW"/>
</dbReference>
<dbReference type="RefSeq" id="WP_073265166.1">
    <property type="nucleotide sequence ID" value="NZ_FRBQ01000002.1"/>
</dbReference>
<keyword evidence="4" id="KW-0479">Metal-binding</keyword>
<feature type="domain" description="Reverse transcriptase" evidence="10">
    <location>
        <begin position="15"/>
        <end position="238"/>
    </location>
</feature>
<dbReference type="EMBL" id="FRBQ01000002">
    <property type="protein sequence ID" value="SHL74843.1"/>
    <property type="molecule type" value="Genomic_DNA"/>
</dbReference>
<keyword evidence="6 11" id="KW-0695">RNA-directed DNA polymerase</keyword>
<dbReference type="STRING" id="1220495.SAMN05216288_2357"/>
<dbReference type="Pfam" id="PF00078">
    <property type="entry name" value="RVT_1"/>
    <property type="match status" value="1"/>
</dbReference>
<dbReference type="GO" id="GO:0046872">
    <property type="term" value="F:metal ion binding"/>
    <property type="evidence" value="ECO:0007669"/>
    <property type="project" value="UniProtKB-KW"/>
</dbReference>
<dbReference type="EC" id="2.7.7.49" evidence="1"/>
<dbReference type="Proteomes" id="UP000184305">
    <property type="component" value="Unassembled WGS sequence"/>
</dbReference>
<dbReference type="InterPro" id="IPR043502">
    <property type="entry name" value="DNA/RNA_pol_sf"/>
</dbReference>
<dbReference type="NCBIfam" id="NF038233">
    <property type="entry name" value="retron_St85_RT"/>
    <property type="match status" value="1"/>
</dbReference>
<evidence type="ECO:0000256" key="8">
    <source>
        <dbReference type="ARBA" id="ARBA00034120"/>
    </source>
</evidence>
<evidence type="ECO:0000256" key="5">
    <source>
        <dbReference type="ARBA" id="ARBA00022842"/>
    </source>
</evidence>
<dbReference type="InterPro" id="IPR000123">
    <property type="entry name" value="Reverse_transcriptase_msDNA"/>
</dbReference>
<reference evidence="12" key="1">
    <citation type="submission" date="2016-11" db="EMBL/GenBank/DDBJ databases">
        <authorList>
            <person name="Varghese N."/>
            <person name="Submissions S."/>
        </authorList>
    </citation>
    <scope>NUCLEOTIDE SEQUENCE [LARGE SCALE GENOMIC DNA]</scope>
    <source>
        <strain evidence="12">CECT 8089</strain>
    </source>
</reference>
<dbReference type="AlphaFoldDB" id="A0A1M7D637"/>
<comment type="catalytic activity">
    <reaction evidence="9">
        <text>DNA(n) + a 2'-deoxyribonucleoside 5'-triphosphate = DNA(n+1) + diphosphate</text>
        <dbReference type="Rhea" id="RHEA:22508"/>
        <dbReference type="Rhea" id="RHEA-COMP:17339"/>
        <dbReference type="Rhea" id="RHEA-COMP:17340"/>
        <dbReference type="ChEBI" id="CHEBI:33019"/>
        <dbReference type="ChEBI" id="CHEBI:61560"/>
        <dbReference type="ChEBI" id="CHEBI:173112"/>
        <dbReference type="EC" id="2.7.7.49"/>
    </reaction>
</comment>
<evidence type="ECO:0000256" key="6">
    <source>
        <dbReference type="ARBA" id="ARBA00022918"/>
    </source>
</evidence>
<keyword evidence="5" id="KW-0460">Magnesium</keyword>
<evidence type="ECO:0000313" key="11">
    <source>
        <dbReference type="EMBL" id="SHL74843.1"/>
    </source>
</evidence>
<name>A0A1M7D637_9GAMM</name>
<sequence>MSLIEKLASALKKSEAEVLIFLKNAPKKYKVYTIPKRTSGHRVIAQPSKELKEYQRKYLELQDFPIHNSAIAYRKNFSIKDNANAHKKNRYLLKLDLENFFNSISNHLFWRVWESILPMPPEADKRILENLLFWCPSKTIGGRLILSIGAPSSPLISNFFMYKFDDAIYEICMEREIKYTRYADDLTFSTNRKNILFELPHLVETLLFSLFGSAIRINKKKTKFSSTGHNRHVTGITISNNQKLSLGRDRKRYIKHLVHHYMLEKLSNEDTQHLRGLLSFAKHVEPLFLHSLENKYSTGLIHKIVEGRDD</sequence>
<comment type="similarity">
    <text evidence="8">Belongs to the bacterial reverse transcriptase family.</text>
</comment>
<keyword evidence="2" id="KW-0808">Transferase</keyword>
<keyword evidence="12" id="KW-1185">Reference proteome</keyword>
<dbReference type="PROSITE" id="PS50878">
    <property type="entry name" value="RT_POL"/>
    <property type="match status" value="1"/>
</dbReference>
<proteinExistence type="inferred from homology"/>
<protein>
    <recommendedName>
        <fullName evidence="1">RNA-directed DNA polymerase</fullName>
        <ecNumber evidence="1">2.7.7.49</ecNumber>
    </recommendedName>
</protein>
<evidence type="ECO:0000259" key="10">
    <source>
        <dbReference type="PROSITE" id="PS50878"/>
    </source>
</evidence>
<evidence type="ECO:0000256" key="7">
    <source>
        <dbReference type="ARBA" id="ARBA00023118"/>
    </source>
</evidence>
<evidence type="ECO:0000256" key="1">
    <source>
        <dbReference type="ARBA" id="ARBA00012493"/>
    </source>
</evidence>
<dbReference type="PANTHER" id="PTHR34047">
    <property type="entry name" value="NUCLEAR INTRON MATURASE 1, MITOCHONDRIAL-RELATED"/>
    <property type="match status" value="1"/>
</dbReference>
<gene>
    <name evidence="11" type="ORF">SAMN05216288_2357</name>
</gene>
<dbReference type="PANTHER" id="PTHR34047:SF7">
    <property type="entry name" value="RNA-DIRECTED DNA POLYMERASE"/>
    <property type="match status" value="1"/>
</dbReference>
<dbReference type="OrthoDB" id="7055795at2"/>
<keyword evidence="7" id="KW-0051">Antiviral defense</keyword>
<evidence type="ECO:0000256" key="3">
    <source>
        <dbReference type="ARBA" id="ARBA00022695"/>
    </source>
</evidence>
<dbReference type="PRINTS" id="PR00866">
    <property type="entry name" value="RNADNAPOLMS"/>
</dbReference>
<dbReference type="SUPFAM" id="SSF56672">
    <property type="entry name" value="DNA/RNA polymerases"/>
    <property type="match status" value="1"/>
</dbReference>
<organism evidence="11 12">
    <name type="scientific">Phytopseudomonas punonensis</name>
    <dbReference type="NCBI Taxonomy" id="1220495"/>
    <lineage>
        <taxon>Bacteria</taxon>
        <taxon>Pseudomonadati</taxon>
        <taxon>Pseudomonadota</taxon>
        <taxon>Gammaproteobacteria</taxon>
        <taxon>Pseudomonadales</taxon>
        <taxon>Pseudomonadaceae</taxon>
        <taxon>Phytopseudomonas</taxon>
    </lineage>
</organism>
<dbReference type="InterPro" id="IPR051083">
    <property type="entry name" value="GrpII_Intron_Splice-Mob/Def"/>
</dbReference>
<dbReference type="GO" id="GO:0003964">
    <property type="term" value="F:RNA-directed DNA polymerase activity"/>
    <property type="evidence" value="ECO:0007669"/>
    <property type="project" value="UniProtKB-KW"/>
</dbReference>
<evidence type="ECO:0000256" key="2">
    <source>
        <dbReference type="ARBA" id="ARBA00022679"/>
    </source>
</evidence>